<feature type="region of interest" description="Disordered" evidence="1">
    <location>
        <begin position="1"/>
        <end position="28"/>
    </location>
</feature>
<organism evidence="3 4">
    <name type="scientific">Vermiconidia calcicola</name>
    <dbReference type="NCBI Taxonomy" id="1690605"/>
    <lineage>
        <taxon>Eukaryota</taxon>
        <taxon>Fungi</taxon>
        <taxon>Dikarya</taxon>
        <taxon>Ascomycota</taxon>
        <taxon>Pezizomycotina</taxon>
        <taxon>Dothideomycetes</taxon>
        <taxon>Dothideomycetidae</taxon>
        <taxon>Mycosphaerellales</taxon>
        <taxon>Extremaceae</taxon>
        <taxon>Vermiconidia</taxon>
    </lineage>
</organism>
<feature type="domain" description="Heterokaryon incompatibility" evidence="2">
    <location>
        <begin position="290"/>
        <end position="446"/>
    </location>
</feature>
<dbReference type="InterPro" id="IPR010730">
    <property type="entry name" value="HET"/>
</dbReference>
<dbReference type="Proteomes" id="UP001345827">
    <property type="component" value="Unassembled WGS sequence"/>
</dbReference>
<proteinExistence type="predicted"/>
<dbReference type="EMBL" id="JAXLQG010000004">
    <property type="protein sequence ID" value="KAK5541161.1"/>
    <property type="molecule type" value="Genomic_DNA"/>
</dbReference>
<protein>
    <recommendedName>
        <fullName evidence="2">Heterokaryon incompatibility domain-containing protein</fullName>
    </recommendedName>
</protein>
<dbReference type="Pfam" id="PF06985">
    <property type="entry name" value="HET"/>
    <property type="match status" value="1"/>
</dbReference>
<dbReference type="PANTHER" id="PTHR33112">
    <property type="entry name" value="DOMAIN PROTEIN, PUTATIVE-RELATED"/>
    <property type="match status" value="1"/>
</dbReference>
<evidence type="ECO:0000313" key="4">
    <source>
        <dbReference type="Proteomes" id="UP001345827"/>
    </source>
</evidence>
<feature type="compositionally biased region" description="Low complexity" evidence="1">
    <location>
        <begin position="17"/>
        <end position="28"/>
    </location>
</feature>
<evidence type="ECO:0000259" key="2">
    <source>
        <dbReference type="Pfam" id="PF06985"/>
    </source>
</evidence>
<accession>A0AAV9QHK8</accession>
<feature type="compositionally biased region" description="Basic residues" evidence="1">
    <location>
        <begin position="233"/>
        <end position="242"/>
    </location>
</feature>
<dbReference type="PANTHER" id="PTHR33112:SF12">
    <property type="entry name" value="HETEROKARYON INCOMPATIBILITY DOMAIN-CONTAINING PROTEIN"/>
    <property type="match status" value="1"/>
</dbReference>
<evidence type="ECO:0000313" key="3">
    <source>
        <dbReference type="EMBL" id="KAK5541161.1"/>
    </source>
</evidence>
<feature type="compositionally biased region" description="Acidic residues" evidence="1">
    <location>
        <begin position="152"/>
        <end position="165"/>
    </location>
</feature>
<feature type="region of interest" description="Disordered" evidence="1">
    <location>
        <begin position="233"/>
        <end position="260"/>
    </location>
</feature>
<reference evidence="3 4" key="1">
    <citation type="submission" date="2023-06" db="EMBL/GenBank/DDBJ databases">
        <title>Black Yeasts Isolated from many extreme environments.</title>
        <authorList>
            <person name="Coleine C."/>
            <person name="Stajich J.E."/>
            <person name="Selbmann L."/>
        </authorList>
    </citation>
    <scope>NUCLEOTIDE SEQUENCE [LARGE SCALE GENOMIC DNA]</scope>
    <source>
        <strain evidence="3 4">CCFEE 5887</strain>
    </source>
</reference>
<name>A0AAV9QHK8_9PEZI</name>
<keyword evidence="4" id="KW-1185">Reference proteome</keyword>
<gene>
    <name evidence="3" type="ORF">LTR25_002938</name>
</gene>
<sequence>MATSPSTRKPSSKHGKVSSPPSSSSPLGSTGLCRVCANIDFDRYLGEKIKDPISLAAWYSISQNLLCPFCRLVTHCVETNPRLSPSPHGSQIFLQNELSWKLGIEPSPYDRTKSESYSNKFDLRSMAKSLFSDAYRFTITVVEENENKSDNEDGNENENDDENDNQNELAGPKLQGIIQYLGHKERSKRDQQFFGRLVDPDSVNIDLLLHWLLTCSEGHSEACETIKRGNRIHATPRSRSRSRSRESSGSSEYSIDSDDSQEDLPASLRLIDVKQRCVVKAKELDRDREYVALSYVWGKAEMIRETGMKPVVLQRKMIVHTPEGECTPLPKRLPRTIEDVMTLSHLLGYRYLWIDALCIVQDDTIEEKIPHLTNMKAIYSQASLTIVAAAGAHVDHGLPGISAARKVKQRSEVVKSLRLATMFPSFSELENSSELLWNTRGWTFQEKLLSKRILLFTEYQVYFKCSESIWTEEIVLETGRISKSVEARPRKYCWQPDRARGAGNTRASVLKYFNPQLQVEDAWEYLGGFLDYAAAVHGILETMEDVTGKFICGLPGNHFLESLLWYPEIGSLQHYNHEANLPSWTWASYTFERKGASFELMDVRQLRTLIDMSRRAFPTAERNESTSRQKKKNDNDVNYIGLMGMYANLAACFTWPILQKDHTIRYLYYCSGASATNRIETNLPFSTLNLPGLPEVREVYFKSGNSNWRPSPDSLPPDQQVLTFQTSVVRFRIGRPVYSRLAPSDSEVGVFEVLSYEGECVGEVITTYGRARRGHRGSGRDDFLTISWGLSLQYAKIHPAYIPRWRFNSKADKKSFRARWNDKDDRGLIHLIKNEVGLGPAASQFVQRYSQYMPKALLLNLEPKKDPSRLTGGSQLCHRLYFAKKGQARPRSLWSVVNLILVDWEDNTSTKNRLVARRAGVGKVIMTAWQEEWVRSPPRGVVFG</sequence>
<comment type="caution">
    <text evidence="3">The sequence shown here is derived from an EMBL/GenBank/DDBJ whole genome shotgun (WGS) entry which is preliminary data.</text>
</comment>
<evidence type="ECO:0000256" key="1">
    <source>
        <dbReference type="SAM" id="MobiDB-lite"/>
    </source>
</evidence>
<feature type="region of interest" description="Disordered" evidence="1">
    <location>
        <begin position="143"/>
        <end position="170"/>
    </location>
</feature>
<dbReference type="AlphaFoldDB" id="A0AAV9QHK8"/>